<dbReference type="RefSeq" id="WP_205262145.1">
    <property type="nucleotide sequence ID" value="NZ_JAERWK010000025.1"/>
</dbReference>
<comment type="caution">
    <text evidence="6">The sequence shown here is derived from an EMBL/GenBank/DDBJ whole genome shotgun (WGS) entry which is preliminary data.</text>
</comment>
<evidence type="ECO:0000259" key="5">
    <source>
        <dbReference type="PROSITE" id="PS50977"/>
    </source>
</evidence>
<dbReference type="Pfam" id="PF00440">
    <property type="entry name" value="TetR_N"/>
    <property type="match status" value="1"/>
</dbReference>
<dbReference type="Gene3D" id="1.10.357.10">
    <property type="entry name" value="Tetracycline Repressor, domain 2"/>
    <property type="match status" value="1"/>
</dbReference>
<dbReference type="PROSITE" id="PS50977">
    <property type="entry name" value="HTH_TETR_2"/>
    <property type="match status" value="1"/>
</dbReference>
<protein>
    <submittedName>
        <fullName evidence="6">TetR family transcriptional regulator</fullName>
    </submittedName>
</protein>
<dbReference type="InterPro" id="IPR001647">
    <property type="entry name" value="HTH_TetR"/>
</dbReference>
<accession>A0A939C399</accession>
<dbReference type="PANTHER" id="PTHR30055">
    <property type="entry name" value="HTH-TYPE TRANSCRIPTIONAL REGULATOR RUTR"/>
    <property type="match status" value="1"/>
</dbReference>
<dbReference type="InterPro" id="IPR009057">
    <property type="entry name" value="Homeodomain-like_sf"/>
</dbReference>
<dbReference type="InterPro" id="IPR050109">
    <property type="entry name" value="HTH-type_TetR-like_transc_reg"/>
</dbReference>
<organism evidence="6 7">
    <name type="scientific">Nakamurella leprariae</name>
    <dbReference type="NCBI Taxonomy" id="2803911"/>
    <lineage>
        <taxon>Bacteria</taxon>
        <taxon>Bacillati</taxon>
        <taxon>Actinomycetota</taxon>
        <taxon>Actinomycetes</taxon>
        <taxon>Nakamurellales</taxon>
        <taxon>Nakamurellaceae</taxon>
        <taxon>Nakamurella</taxon>
    </lineage>
</organism>
<dbReference type="SUPFAM" id="SSF46689">
    <property type="entry name" value="Homeodomain-like"/>
    <property type="match status" value="1"/>
</dbReference>
<evidence type="ECO:0000313" key="6">
    <source>
        <dbReference type="EMBL" id="MBM9469179.1"/>
    </source>
</evidence>
<keyword evidence="1" id="KW-0805">Transcription regulation</keyword>
<reference evidence="6" key="1">
    <citation type="submission" date="2021-01" db="EMBL/GenBank/DDBJ databases">
        <title>YIM 132084 draft genome.</title>
        <authorList>
            <person name="An D."/>
        </authorList>
    </citation>
    <scope>NUCLEOTIDE SEQUENCE</scope>
    <source>
        <strain evidence="6">YIM 132084</strain>
    </source>
</reference>
<dbReference type="GO" id="GO:0003700">
    <property type="term" value="F:DNA-binding transcription factor activity"/>
    <property type="evidence" value="ECO:0007669"/>
    <property type="project" value="TreeGrafter"/>
</dbReference>
<keyword evidence="7" id="KW-1185">Reference proteome</keyword>
<keyword evidence="2 4" id="KW-0238">DNA-binding</keyword>
<evidence type="ECO:0000313" key="7">
    <source>
        <dbReference type="Proteomes" id="UP000663792"/>
    </source>
</evidence>
<dbReference type="PANTHER" id="PTHR30055:SF238">
    <property type="entry name" value="MYCOFACTOCIN BIOSYNTHESIS TRANSCRIPTIONAL REGULATOR MFTR-RELATED"/>
    <property type="match status" value="1"/>
</dbReference>
<feature type="DNA-binding region" description="H-T-H motif" evidence="4">
    <location>
        <begin position="29"/>
        <end position="48"/>
    </location>
</feature>
<name>A0A939C399_9ACTN</name>
<sequence>MGRWQPGAQQRLQQAALELFAERGFDATTVADIAARAGVTERTFFRYYADKREVLFDGEDGLQRAFVDAVAAAPAGASTTAVIDAALAAGGGFLEQRRSADRHFPRIRAEILAANDALQERELLKMAKLAGALAGALRTRGLDELSARMTAELIVAVFVTAFTRWIGPDEDRGLVDLQLDGLTALRAVLTD</sequence>
<keyword evidence="3" id="KW-0804">Transcription</keyword>
<proteinExistence type="predicted"/>
<evidence type="ECO:0000256" key="2">
    <source>
        <dbReference type="ARBA" id="ARBA00023125"/>
    </source>
</evidence>
<dbReference type="EMBL" id="JAERWK010000025">
    <property type="protein sequence ID" value="MBM9469179.1"/>
    <property type="molecule type" value="Genomic_DNA"/>
</dbReference>
<dbReference type="PRINTS" id="PR00455">
    <property type="entry name" value="HTHTETR"/>
</dbReference>
<evidence type="ECO:0000256" key="1">
    <source>
        <dbReference type="ARBA" id="ARBA00023015"/>
    </source>
</evidence>
<gene>
    <name evidence="6" type="ORF">JL106_17980</name>
</gene>
<evidence type="ECO:0000256" key="3">
    <source>
        <dbReference type="ARBA" id="ARBA00023163"/>
    </source>
</evidence>
<dbReference type="Proteomes" id="UP000663792">
    <property type="component" value="Unassembled WGS sequence"/>
</dbReference>
<feature type="domain" description="HTH tetR-type" evidence="5">
    <location>
        <begin position="6"/>
        <end position="66"/>
    </location>
</feature>
<dbReference type="AlphaFoldDB" id="A0A939C399"/>
<dbReference type="GO" id="GO:0000976">
    <property type="term" value="F:transcription cis-regulatory region binding"/>
    <property type="evidence" value="ECO:0007669"/>
    <property type="project" value="TreeGrafter"/>
</dbReference>
<evidence type="ECO:0000256" key="4">
    <source>
        <dbReference type="PROSITE-ProRule" id="PRU00335"/>
    </source>
</evidence>